<dbReference type="FunFam" id="3.40.50.1100:FF:000003">
    <property type="entry name" value="Cystathionine beta-synthase"/>
    <property type="match status" value="1"/>
</dbReference>
<keyword evidence="11" id="KW-0028">Amino-acid biosynthesis</keyword>
<evidence type="ECO:0000256" key="4">
    <source>
        <dbReference type="ARBA" id="ARBA00012041"/>
    </source>
</evidence>
<dbReference type="EMBL" id="KV454014">
    <property type="protein sequence ID" value="ODV95471.1"/>
    <property type="molecule type" value="Genomic_DNA"/>
</dbReference>
<evidence type="ECO:0000256" key="3">
    <source>
        <dbReference type="ARBA" id="ARBA00007103"/>
    </source>
</evidence>
<comment type="cofactor">
    <cofactor evidence="1 11">
        <name>pyridoxal 5'-phosphate</name>
        <dbReference type="ChEBI" id="CHEBI:597326"/>
    </cofactor>
</comment>
<comment type="catalytic activity">
    <reaction evidence="9 11">
        <text>L-homocysteine + L-serine = L,L-cystathionine + H2O</text>
        <dbReference type="Rhea" id="RHEA:10112"/>
        <dbReference type="ChEBI" id="CHEBI:15377"/>
        <dbReference type="ChEBI" id="CHEBI:33384"/>
        <dbReference type="ChEBI" id="CHEBI:58161"/>
        <dbReference type="ChEBI" id="CHEBI:58199"/>
        <dbReference type="EC" id="4.2.1.22"/>
    </reaction>
</comment>
<dbReference type="GO" id="GO:0004122">
    <property type="term" value="F:cystathionine beta-synthase activity"/>
    <property type="evidence" value="ECO:0007669"/>
    <property type="project" value="UniProtKB-UniRule"/>
</dbReference>
<keyword evidence="6 10" id="KW-0129">CBS domain</keyword>
<dbReference type="PROSITE" id="PS00901">
    <property type="entry name" value="CYS_SYNTHASE"/>
    <property type="match status" value="1"/>
</dbReference>
<comment type="pathway">
    <text evidence="2">Amino-acid biosynthesis; L-cysteine biosynthesis; L-cysteine from L-homocysteine and L-serine: step 1/2.</text>
</comment>
<dbReference type="SMART" id="SM00116">
    <property type="entry name" value="CBS"/>
    <property type="match status" value="2"/>
</dbReference>
<evidence type="ECO:0000256" key="5">
    <source>
        <dbReference type="ARBA" id="ARBA00022898"/>
    </source>
</evidence>
<dbReference type="GO" id="GO:0070814">
    <property type="term" value="P:hydrogen sulfide biosynthetic process"/>
    <property type="evidence" value="ECO:0007669"/>
    <property type="project" value="EnsemblFungi"/>
</dbReference>
<dbReference type="Gene3D" id="3.40.50.1100">
    <property type="match status" value="2"/>
</dbReference>
<dbReference type="AlphaFoldDB" id="A0A1E4TUQ0"/>
<proteinExistence type="inferred from homology"/>
<dbReference type="GO" id="GO:0007089">
    <property type="term" value="P:traversing start control point of mitotic cell cycle"/>
    <property type="evidence" value="ECO:0007669"/>
    <property type="project" value="EnsemblFungi"/>
</dbReference>
<dbReference type="InterPro" id="IPR000644">
    <property type="entry name" value="CBS_dom"/>
</dbReference>
<protein>
    <recommendedName>
        <fullName evidence="8 11">Cystathionine beta-synthase</fullName>
        <ecNumber evidence="4 11">4.2.1.22</ecNumber>
    </recommendedName>
</protein>
<dbReference type="Gene3D" id="3.10.580.10">
    <property type="entry name" value="CBS-domain"/>
    <property type="match status" value="1"/>
</dbReference>
<gene>
    <name evidence="13" type="ORF">PACTADRAFT_42648</name>
</gene>
<comment type="similarity">
    <text evidence="3 11">Belongs to the cysteine synthase/cystathionine beta-synthase family.</text>
</comment>
<dbReference type="FunFam" id="3.40.50.1100:FF:000118">
    <property type="entry name" value="Related to CYS4-cystathionine beta-synthase"/>
    <property type="match status" value="1"/>
</dbReference>
<reference evidence="14" key="1">
    <citation type="submission" date="2016-05" db="EMBL/GenBank/DDBJ databases">
        <title>Comparative genomics of biotechnologically important yeasts.</title>
        <authorList>
            <consortium name="DOE Joint Genome Institute"/>
            <person name="Riley R."/>
            <person name="Haridas S."/>
            <person name="Wolfe K.H."/>
            <person name="Lopes M.R."/>
            <person name="Hittinger C.T."/>
            <person name="Goker M."/>
            <person name="Salamov A."/>
            <person name="Wisecaver J."/>
            <person name="Long T.M."/>
            <person name="Aerts A.L."/>
            <person name="Barry K."/>
            <person name="Choi C."/>
            <person name="Clum A."/>
            <person name="Coughlan A.Y."/>
            <person name="Deshpande S."/>
            <person name="Douglass A.P."/>
            <person name="Hanson S.J."/>
            <person name="Klenk H.-P."/>
            <person name="Labutti K."/>
            <person name="Lapidus A."/>
            <person name="Lindquist E."/>
            <person name="Lipzen A."/>
            <person name="Meier-Kolthoff J.P."/>
            <person name="Ohm R.A."/>
            <person name="Otillar R.P."/>
            <person name="Pangilinan J."/>
            <person name="Peng Y."/>
            <person name="Rokas A."/>
            <person name="Rosa C.A."/>
            <person name="Scheuner C."/>
            <person name="Sibirny A.A."/>
            <person name="Slot J.C."/>
            <person name="Stielow J.B."/>
            <person name="Sun H."/>
            <person name="Kurtzman C.P."/>
            <person name="Blackwell M."/>
            <person name="Grigoriev I.V."/>
            <person name="Jeffries T.W."/>
        </authorList>
    </citation>
    <scope>NUCLEOTIDE SEQUENCE [LARGE SCALE GENOMIC DNA]</scope>
    <source>
        <strain evidence="14">NRRL Y-2460</strain>
    </source>
</reference>
<dbReference type="GO" id="GO:0005737">
    <property type="term" value="C:cytoplasm"/>
    <property type="evidence" value="ECO:0007669"/>
    <property type="project" value="EnsemblFungi"/>
</dbReference>
<accession>A0A1E4TUQ0</accession>
<dbReference type="Proteomes" id="UP000094236">
    <property type="component" value="Unassembled WGS sequence"/>
</dbReference>
<keyword evidence="5 11" id="KW-0663">Pyridoxal phosphate</keyword>
<dbReference type="EC" id="4.2.1.22" evidence="4 11"/>
<dbReference type="InterPro" id="IPR046342">
    <property type="entry name" value="CBS_dom_sf"/>
</dbReference>
<evidence type="ECO:0000256" key="7">
    <source>
        <dbReference type="ARBA" id="ARBA00023239"/>
    </source>
</evidence>
<dbReference type="NCBIfam" id="TIGR01137">
    <property type="entry name" value="cysta_beta"/>
    <property type="match status" value="1"/>
</dbReference>
<evidence type="ECO:0000256" key="6">
    <source>
        <dbReference type="ARBA" id="ARBA00023122"/>
    </source>
</evidence>
<dbReference type="GO" id="GO:0019343">
    <property type="term" value="P:cysteine biosynthetic process via cystathionine"/>
    <property type="evidence" value="ECO:0007669"/>
    <property type="project" value="UniProtKB-UniRule"/>
</dbReference>
<evidence type="ECO:0000256" key="8">
    <source>
        <dbReference type="ARBA" id="ARBA00026192"/>
    </source>
</evidence>
<name>A0A1E4TUQ0_PACTA</name>
<evidence type="ECO:0000256" key="9">
    <source>
        <dbReference type="ARBA" id="ARBA00047490"/>
    </source>
</evidence>
<dbReference type="PROSITE" id="PS51371">
    <property type="entry name" value="CBS"/>
    <property type="match status" value="1"/>
</dbReference>
<evidence type="ECO:0000256" key="10">
    <source>
        <dbReference type="PROSITE-ProRule" id="PRU00703"/>
    </source>
</evidence>
<evidence type="ECO:0000256" key="2">
    <source>
        <dbReference type="ARBA" id="ARBA00005003"/>
    </source>
</evidence>
<evidence type="ECO:0000259" key="12">
    <source>
        <dbReference type="PROSITE" id="PS51371"/>
    </source>
</evidence>
<evidence type="ECO:0000256" key="11">
    <source>
        <dbReference type="RuleBase" id="RU361204"/>
    </source>
</evidence>
<dbReference type="InterPro" id="IPR036052">
    <property type="entry name" value="TrpB-like_PALP_sf"/>
</dbReference>
<dbReference type="GO" id="GO:0006535">
    <property type="term" value="P:cysteine biosynthetic process from serine"/>
    <property type="evidence" value="ECO:0007669"/>
    <property type="project" value="UniProtKB-UniRule"/>
</dbReference>
<evidence type="ECO:0000313" key="13">
    <source>
        <dbReference type="EMBL" id="ODV95471.1"/>
    </source>
</evidence>
<sequence>MSTFKKVQPVAKNILELIGNTPMVRLNKIPKQFNLKPKIFAKVELFNAGGSIKDRIALRMVEEAERKKLIFPGKSTLIEPTSGNTGIGLALVGAVKNYRTIITLPEKMSNEKVAVLKALGAEIIRTPTEAAWDSPESHIGVAKKLEKEIPNSIILDQYGNVDNPLAHYYGTGAEIWEQTEGKVKVVVAGAGTGGTITGISKFLKEKNPNIKIIGADPIGSILAQPESLNKTDITQYKVEGIGYDFIPDVLDRKYVDKWYKTDDKDSFQLARKLIRDEGILVGGSSGSALSATIKAIKEMENLTEDDIVVFICPDAIRSYLTKFADDDWMKLNNFLPIVKDSKDKKLNFNELLKDYSIKDLKLKPVISVDQNSSIASTIKILQDNGFDQLPVLEESSKKLLGIVTLSHILKSLAENQHVKTVKEVFFDFKNLEDFEKSKDINVESKNKTRPIQVINESTSLDKLNKYFENNSCAIVTDTNNKPLHIVTKVDLVAFLASKGEFN</sequence>
<dbReference type="PANTHER" id="PTHR10314">
    <property type="entry name" value="CYSTATHIONINE BETA-SYNTHASE"/>
    <property type="match status" value="1"/>
</dbReference>
<dbReference type="CDD" id="cd01561">
    <property type="entry name" value="CBS_like"/>
    <property type="match status" value="1"/>
</dbReference>
<evidence type="ECO:0000256" key="1">
    <source>
        <dbReference type="ARBA" id="ARBA00001933"/>
    </source>
</evidence>
<dbReference type="STRING" id="669874.A0A1E4TUQ0"/>
<dbReference type="InterPro" id="IPR005857">
    <property type="entry name" value="Cysta_beta_synth"/>
</dbReference>
<organism evidence="13 14">
    <name type="scientific">Pachysolen tannophilus NRRL Y-2460</name>
    <dbReference type="NCBI Taxonomy" id="669874"/>
    <lineage>
        <taxon>Eukaryota</taxon>
        <taxon>Fungi</taxon>
        <taxon>Dikarya</taxon>
        <taxon>Ascomycota</taxon>
        <taxon>Saccharomycotina</taxon>
        <taxon>Pichiomycetes</taxon>
        <taxon>Pachysolenaceae</taxon>
        <taxon>Pachysolen</taxon>
    </lineage>
</organism>
<dbReference type="Pfam" id="PF00571">
    <property type="entry name" value="CBS"/>
    <property type="match status" value="2"/>
</dbReference>
<dbReference type="InterPro" id="IPR001926">
    <property type="entry name" value="TrpB-like_PALP"/>
</dbReference>
<dbReference type="InterPro" id="IPR050214">
    <property type="entry name" value="Cys_Synth/Cystath_Beta-Synth"/>
</dbReference>
<dbReference type="SUPFAM" id="SSF54631">
    <property type="entry name" value="CBS-domain pair"/>
    <property type="match status" value="1"/>
</dbReference>
<dbReference type="InterPro" id="IPR001216">
    <property type="entry name" value="P-phosphate_BS"/>
</dbReference>
<dbReference type="OrthoDB" id="728at2759"/>
<dbReference type="SUPFAM" id="SSF53686">
    <property type="entry name" value="Tryptophan synthase beta subunit-like PLP-dependent enzymes"/>
    <property type="match status" value="1"/>
</dbReference>
<feature type="domain" description="CBS" evidence="12">
    <location>
        <begin position="361"/>
        <end position="420"/>
    </location>
</feature>
<dbReference type="UniPathway" id="UPA00136">
    <property type="reaction ID" value="UER00201"/>
</dbReference>
<keyword evidence="11" id="KW-0198">Cysteine biosynthesis</keyword>
<keyword evidence="7 11" id="KW-0456">Lyase</keyword>
<dbReference type="GO" id="GO:0019346">
    <property type="term" value="P:transsulfuration"/>
    <property type="evidence" value="ECO:0007669"/>
    <property type="project" value="EnsemblFungi"/>
</dbReference>
<keyword evidence="14" id="KW-1185">Reference proteome</keyword>
<dbReference type="Pfam" id="PF00291">
    <property type="entry name" value="PALP"/>
    <property type="match status" value="1"/>
</dbReference>
<evidence type="ECO:0000313" key="14">
    <source>
        <dbReference type="Proteomes" id="UP000094236"/>
    </source>
</evidence>